<protein>
    <submittedName>
        <fullName evidence="1">Uncharacterized protein</fullName>
    </submittedName>
</protein>
<dbReference type="EMBL" id="CM039437">
    <property type="protein sequence ID" value="KAI4305605.1"/>
    <property type="molecule type" value="Genomic_DNA"/>
</dbReference>
<evidence type="ECO:0000313" key="2">
    <source>
        <dbReference type="Proteomes" id="UP000828941"/>
    </source>
</evidence>
<comment type="caution">
    <text evidence="1">The sequence shown here is derived from an EMBL/GenBank/DDBJ whole genome shotgun (WGS) entry which is preliminary data.</text>
</comment>
<gene>
    <name evidence="1" type="ORF">L6164_028962</name>
</gene>
<evidence type="ECO:0000313" key="1">
    <source>
        <dbReference type="EMBL" id="KAI4305605.1"/>
    </source>
</evidence>
<proteinExistence type="predicted"/>
<keyword evidence="2" id="KW-1185">Reference proteome</keyword>
<sequence>MKPLKIFNISGCSKALRQPENFEKSEGLEVLKLSRTSVKEVLPSIMHLKSPKRFSILFGWMLGRHHISSSIIVPPISCFSLLKELDLSYCDLSDESLPPEMGCLSSLIVLDVSGNNFTELPAGCVANLTNLRLLYLNSCAGLKSMPKLPLNIKWFTGLYCPSLVTWSDQECLPNFFATHSVDEQKKVQLPELDRISDSTTSIIEEIPDYCLSSEQWGIAVCLALENHGPASIWSLYIHIELPESTYATCTTYPGYTTGIMYSSHASEKSLEPYLCTFLIRSEYIHRSIRPHLKGDQNKLRVTFGAYDHLRFDKLRIRECGWRVIREEDLQVWWDKARSEREQDNGFGFDMPSTSSSSDLYKARVREIDDEWAKIPNDEDREL</sequence>
<accession>A0ACB9L776</accession>
<name>A0ACB9L776_BAUVA</name>
<reference evidence="1 2" key="1">
    <citation type="journal article" date="2022" name="DNA Res.">
        <title>Chromosomal-level genome assembly of the orchid tree Bauhinia variegata (Leguminosae; Cercidoideae) supports the allotetraploid origin hypothesis of Bauhinia.</title>
        <authorList>
            <person name="Zhong Y."/>
            <person name="Chen Y."/>
            <person name="Zheng D."/>
            <person name="Pang J."/>
            <person name="Liu Y."/>
            <person name="Luo S."/>
            <person name="Meng S."/>
            <person name="Qian L."/>
            <person name="Wei D."/>
            <person name="Dai S."/>
            <person name="Zhou R."/>
        </authorList>
    </citation>
    <scope>NUCLEOTIDE SEQUENCE [LARGE SCALE GENOMIC DNA]</scope>
    <source>
        <strain evidence="1">BV-YZ2020</strain>
    </source>
</reference>
<dbReference type="Proteomes" id="UP000828941">
    <property type="component" value="Chromosome 12"/>
</dbReference>
<organism evidence="1 2">
    <name type="scientific">Bauhinia variegata</name>
    <name type="common">Purple orchid tree</name>
    <name type="synonym">Phanera variegata</name>
    <dbReference type="NCBI Taxonomy" id="167791"/>
    <lineage>
        <taxon>Eukaryota</taxon>
        <taxon>Viridiplantae</taxon>
        <taxon>Streptophyta</taxon>
        <taxon>Embryophyta</taxon>
        <taxon>Tracheophyta</taxon>
        <taxon>Spermatophyta</taxon>
        <taxon>Magnoliopsida</taxon>
        <taxon>eudicotyledons</taxon>
        <taxon>Gunneridae</taxon>
        <taxon>Pentapetalae</taxon>
        <taxon>rosids</taxon>
        <taxon>fabids</taxon>
        <taxon>Fabales</taxon>
        <taxon>Fabaceae</taxon>
        <taxon>Cercidoideae</taxon>
        <taxon>Cercideae</taxon>
        <taxon>Bauhiniinae</taxon>
        <taxon>Bauhinia</taxon>
    </lineage>
</organism>